<comment type="catalytic activity">
    <reaction evidence="1">
        <text>ATP + protein L-histidine = ADP + protein N-phospho-L-histidine.</text>
        <dbReference type="EC" id="2.7.13.3"/>
    </reaction>
</comment>
<dbReference type="InterPro" id="IPR036890">
    <property type="entry name" value="HATPase_C_sf"/>
</dbReference>
<dbReference type="InterPro" id="IPR033463">
    <property type="entry name" value="sCache_3"/>
</dbReference>
<keyword evidence="11 14" id="KW-1133">Transmembrane helix</keyword>
<keyword evidence="8" id="KW-0547">Nucleotide-binding</keyword>
<keyword evidence="9 16" id="KW-0418">Kinase</keyword>
<keyword evidence="4" id="KW-1003">Cell membrane</keyword>
<evidence type="ECO:0000256" key="8">
    <source>
        <dbReference type="ARBA" id="ARBA00022741"/>
    </source>
</evidence>
<keyword evidence="13 14" id="KW-0472">Membrane</keyword>
<dbReference type="InterPro" id="IPR050980">
    <property type="entry name" value="2C_sensor_his_kinase"/>
</dbReference>
<proteinExistence type="predicted"/>
<accession>A0A3S5Y326</accession>
<evidence type="ECO:0000256" key="6">
    <source>
        <dbReference type="ARBA" id="ARBA00022679"/>
    </source>
</evidence>
<evidence type="ECO:0000256" key="1">
    <source>
        <dbReference type="ARBA" id="ARBA00000085"/>
    </source>
</evidence>
<dbReference type="SUPFAM" id="SSF55874">
    <property type="entry name" value="ATPase domain of HSP90 chaperone/DNA topoisomerase II/histidine kinase"/>
    <property type="match status" value="1"/>
</dbReference>
<dbReference type="EC" id="2.7.13.3" evidence="3"/>
<protein>
    <recommendedName>
        <fullName evidence="3">histidine kinase</fullName>
        <ecNumber evidence="3">2.7.13.3</ecNumber>
    </recommendedName>
</protein>
<dbReference type="InterPro" id="IPR016120">
    <property type="entry name" value="Sig_transdc_His_kin_SpoOB"/>
</dbReference>
<dbReference type="Gene3D" id="3.30.565.10">
    <property type="entry name" value="Histidine kinase-like ATPase, C-terminal domain"/>
    <property type="match status" value="1"/>
</dbReference>
<keyword evidence="10" id="KW-0067">ATP-binding</keyword>
<keyword evidence="6" id="KW-0808">Transferase</keyword>
<evidence type="ECO:0000256" key="5">
    <source>
        <dbReference type="ARBA" id="ARBA00022553"/>
    </source>
</evidence>
<evidence type="ECO:0000256" key="10">
    <source>
        <dbReference type="ARBA" id="ARBA00022840"/>
    </source>
</evidence>
<dbReference type="InterPro" id="IPR029151">
    <property type="entry name" value="Sensor-like_sf"/>
</dbReference>
<evidence type="ECO:0000256" key="3">
    <source>
        <dbReference type="ARBA" id="ARBA00012438"/>
    </source>
</evidence>
<dbReference type="SMART" id="SM00387">
    <property type="entry name" value="HATPase_c"/>
    <property type="match status" value="1"/>
</dbReference>
<evidence type="ECO:0000313" key="16">
    <source>
        <dbReference type="EMBL" id="CBH46944.1"/>
    </source>
</evidence>
<dbReference type="InterPro" id="IPR004358">
    <property type="entry name" value="Sig_transdc_His_kin-like_C"/>
</dbReference>
<comment type="subcellular location">
    <subcellularLocation>
        <location evidence="2">Cell membrane</location>
        <topology evidence="2">Multi-pass membrane protein</topology>
    </subcellularLocation>
</comment>
<dbReference type="GO" id="GO:0005886">
    <property type="term" value="C:plasma membrane"/>
    <property type="evidence" value="ECO:0007669"/>
    <property type="project" value="UniProtKB-SubCell"/>
</dbReference>
<dbReference type="PANTHER" id="PTHR44936:SF10">
    <property type="entry name" value="SENSOR PROTEIN RSTB"/>
    <property type="match status" value="1"/>
</dbReference>
<evidence type="ECO:0000259" key="15">
    <source>
        <dbReference type="PROSITE" id="PS50109"/>
    </source>
</evidence>
<dbReference type="KEGG" id="req:REQ_08290"/>
<dbReference type="InterPro" id="IPR005467">
    <property type="entry name" value="His_kinase_dom"/>
</dbReference>
<evidence type="ECO:0000256" key="7">
    <source>
        <dbReference type="ARBA" id="ARBA00022692"/>
    </source>
</evidence>
<reference evidence="16" key="1">
    <citation type="journal article" date="2010" name="PLoS Genet.">
        <title>The genome of a pathogenic rhodococcus: cooptive virulence underpinned by key gene acquisitions.</title>
        <authorList>
            <person name="Letek M."/>
            <person name="Gonzalez P."/>
            <person name="Macarthur I."/>
            <person name="Rodriguez H."/>
            <person name="Freeman T.C."/>
            <person name="Valero-Rello A."/>
            <person name="Blanco M."/>
            <person name="Buckley T."/>
            <person name="Cherevach I."/>
            <person name="Fahey R."/>
            <person name="Hapeshi A."/>
            <person name="Holdstock J."/>
            <person name="Leadon D."/>
            <person name="Navas J."/>
            <person name="Ocampo A."/>
            <person name="Quail M.A."/>
            <person name="Sanders M."/>
            <person name="Scortti M.M."/>
            <person name="Prescott J.F."/>
            <person name="Fogarty U."/>
            <person name="Meijer W.G."/>
            <person name="Parkhill J."/>
            <person name="Bentley S.D."/>
            <person name="Vazquez-Boland J.A."/>
        </authorList>
    </citation>
    <scope>NUCLEOTIDE SEQUENCE [LARGE SCALE GENOMIC DNA]</scope>
    <source>
        <strain evidence="16 17">103S</strain>
    </source>
</reference>
<dbReference type="GO" id="GO:0000155">
    <property type="term" value="F:phosphorelay sensor kinase activity"/>
    <property type="evidence" value="ECO:0007669"/>
    <property type="project" value="InterPro"/>
</dbReference>
<dbReference type="PANTHER" id="PTHR44936">
    <property type="entry name" value="SENSOR PROTEIN CREC"/>
    <property type="match status" value="1"/>
</dbReference>
<dbReference type="Pfam" id="PF17203">
    <property type="entry name" value="sCache_3_2"/>
    <property type="match status" value="1"/>
</dbReference>
<dbReference type="Gene3D" id="3.30.450.20">
    <property type="entry name" value="PAS domain"/>
    <property type="match status" value="2"/>
</dbReference>
<keyword evidence="12" id="KW-0902">Two-component regulatory system</keyword>
<dbReference type="InterPro" id="IPR003594">
    <property type="entry name" value="HATPase_dom"/>
</dbReference>
<dbReference type="EMBL" id="FN563149">
    <property type="protein sequence ID" value="CBH46944.1"/>
    <property type="molecule type" value="Genomic_DNA"/>
</dbReference>
<dbReference type="SUPFAM" id="SSF103190">
    <property type="entry name" value="Sensory domain-like"/>
    <property type="match status" value="1"/>
</dbReference>
<evidence type="ECO:0000256" key="14">
    <source>
        <dbReference type="SAM" id="Phobius"/>
    </source>
</evidence>
<sequence length="545" mass="58619">MPLGTSRRPMSVARQLLLLQLVVLALVIAAGSAFAIIDERRDSDDATRREVTHVAETLALSDATIAALRGADPTSALQPEVERIRDATGTDFIVVMAPDRTRFTHPDPTLIGQRFEGHIEQALAGETFTETYTGSLGPSIRAVAPVESDGQVVGLVSVGVTRERVGEQFAQGVPSMLGIAAVAVVIAAGYAALVSRRLRRQTLGLDPDQLRRLYEHHDAVLRSIGEGLIVFGRDRDGRVRVDVVNDEARRLLWLPDGPITPDQLPETLRRIGPDADGEQDEVHVTADRLLVVGRAPVLWEGRRIGTVVTLRDHTELQSVLGELDSARSVAESLRAQAHEYANRLHTIVTMVELGRTDEAVAFTTAELTTSQHLIDRLTAAVHEPALAALLLGKVTEAAQQGVELTVTEDTALGPATALGPLELVTVVGNLVDNAIDAARSEGDARPWVEVTVTEEDSMLVIRVADSGPGMDPDALAQATTRGYSTKPVDGRPARQRGLGLALVGQIVTRHGGRLHTESSLAGMLVVEVPLPRRARRHDSGEVEDR</sequence>
<feature type="domain" description="Histidine kinase" evidence="15">
    <location>
        <begin position="335"/>
        <end position="534"/>
    </location>
</feature>
<keyword evidence="5" id="KW-0597">Phosphoprotein</keyword>
<evidence type="ECO:0000313" key="17">
    <source>
        <dbReference type="Proteomes" id="UP000006892"/>
    </source>
</evidence>
<evidence type="ECO:0000256" key="9">
    <source>
        <dbReference type="ARBA" id="ARBA00022777"/>
    </source>
</evidence>
<dbReference type="GO" id="GO:0005524">
    <property type="term" value="F:ATP binding"/>
    <property type="evidence" value="ECO:0007669"/>
    <property type="project" value="UniProtKB-KW"/>
</dbReference>
<dbReference type="AlphaFoldDB" id="A0A3S5Y326"/>
<evidence type="ECO:0000256" key="11">
    <source>
        <dbReference type="ARBA" id="ARBA00022989"/>
    </source>
</evidence>
<feature type="transmembrane region" description="Helical" evidence="14">
    <location>
        <begin position="172"/>
        <end position="193"/>
    </location>
</feature>
<dbReference type="PROSITE" id="PS50109">
    <property type="entry name" value="HIS_KIN"/>
    <property type="match status" value="1"/>
</dbReference>
<dbReference type="Proteomes" id="UP001154400">
    <property type="component" value="Chromosome"/>
</dbReference>
<gene>
    <name evidence="16" type="ordered locus">REQ_08290</name>
</gene>
<evidence type="ECO:0000256" key="4">
    <source>
        <dbReference type="ARBA" id="ARBA00022475"/>
    </source>
</evidence>
<evidence type="ECO:0000256" key="13">
    <source>
        <dbReference type="ARBA" id="ARBA00023136"/>
    </source>
</evidence>
<dbReference type="Pfam" id="PF02518">
    <property type="entry name" value="HATPase_c"/>
    <property type="match status" value="1"/>
</dbReference>
<name>A0A3S5Y326_RHOH1</name>
<dbReference type="SUPFAM" id="SSF55890">
    <property type="entry name" value="Sporulation response regulatory protein Spo0B"/>
    <property type="match status" value="1"/>
</dbReference>
<evidence type="ECO:0000256" key="2">
    <source>
        <dbReference type="ARBA" id="ARBA00004651"/>
    </source>
</evidence>
<evidence type="ECO:0000256" key="12">
    <source>
        <dbReference type="ARBA" id="ARBA00023012"/>
    </source>
</evidence>
<dbReference type="PRINTS" id="PR00344">
    <property type="entry name" value="BCTRLSENSOR"/>
</dbReference>
<keyword evidence="7 14" id="KW-0812">Transmembrane</keyword>
<organism evidence="16">
    <name type="scientific">Rhodococcus hoagii (strain 103S)</name>
    <name type="common">Rhodococcus equi</name>
    <dbReference type="NCBI Taxonomy" id="685727"/>
    <lineage>
        <taxon>Bacteria</taxon>
        <taxon>Bacillati</taxon>
        <taxon>Actinomycetota</taxon>
        <taxon>Actinomycetes</taxon>
        <taxon>Mycobacteriales</taxon>
        <taxon>Nocardiaceae</taxon>
        <taxon>Prescottella</taxon>
    </lineage>
</organism>